<keyword evidence="4" id="KW-1185">Reference proteome</keyword>
<dbReference type="EMBL" id="QGMG01000173">
    <property type="protein sequence ID" value="TVY56277.1"/>
    <property type="molecule type" value="Genomic_DNA"/>
</dbReference>
<evidence type="ECO:0000259" key="2">
    <source>
        <dbReference type="Pfam" id="PF21399"/>
    </source>
</evidence>
<name>A0A7D8YWA3_9HELO</name>
<accession>A0A7D8YWA3</accession>
<keyword evidence="1" id="KW-0539">Nucleus</keyword>
<comment type="subcellular location">
    <subcellularLocation>
        <location evidence="1">Nucleus</location>
    </subcellularLocation>
    <subcellularLocation>
        <location evidence="1">Chromosome</location>
        <location evidence="1">Telomere</location>
    </subcellularLocation>
</comment>
<gene>
    <name evidence="3" type="primary">TERT</name>
    <name evidence="3" type="ORF">LCER1_G001576</name>
</gene>
<dbReference type="Proteomes" id="UP000481288">
    <property type="component" value="Unassembled WGS sequence"/>
</dbReference>
<dbReference type="InterPro" id="IPR049139">
    <property type="entry name" value="TERT_C"/>
</dbReference>
<keyword evidence="1 3" id="KW-0695">RNA-directed DNA polymerase</keyword>
<dbReference type="GO" id="GO:0000333">
    <property type="term" value="C:telomerase catalytic core complex"/>
    <property type="evidence" value="ECO:0007669"/>
    <property type="project" value="TreeGrafter"/>
</dbReference>
<protein>
    <recommendedName>
        <fullName evidence="1">Telomerase reverse transcriptase</fullName>
        <ecNumber evidence="1">2.7.7.49</ecNumber>
    </recommendedName>
    <alternativeName>
        <fullName evidence="1">Telomerase catalytic subunit</fullName>
    </alternativeName>
</protein>
<dbReference type="PANTHER" id="PTHR12066">
    <property type="entry name" value="TELOMERASE REVERSE TRANSCRIPTASE"/>
    <property type="match status" value="1"/>
</dbReference>
<keyword evidence="1" id="KW-0779">Telomere</keyword>
<dbReference type="GO" id="GO:0046872">
    <property type="term" value="F:metal ion binding"/>
    <property type="evidence" value="ECO:0007669"/>
    <property type="project" value="UniProtKB-KW"/>
</dbReference>
<dbReference type="AlphaFoldDB" id="A0A7D8YWA3"/>
<dbReference type="GO" id="GO:0000781">
    <property type="term" value="C:chromosome, telomeric region"/>
    <property type="evidence" value="ECO:0007669"/>
    <property type="project" value="UniProtKB-SubCell"/>
</dbReference>
<keyword evidence="1" id="KW-0548">Nucleotidyltransferase</keyword>
<keyword evidence="1" id="KW-0808">Transferase</keyword>
<feature type="domain" description="Telomerase reverse transcriptase C-terminal extension" evidence="2">
    <location>
        <begin position="1"/>
        <end position="107"/>
    </location>
</feature>
<proteinExistence type="inferred from homology"/>
<dbReference type="Pfam" id="PF21399">
    <property type="entry name" value="TERT_C"/>
    <property type="match status" value="1"/>
</dbReference>
<reference evidence="3 4" key="1">
    <citation type="submission" date="2018-05" db="EMBL/GenBank/DDBJ databases">
        <title>Whole genome sequencing for identification of molecular markers to develop diagnostic detection tools for the regulated plant pathogen Lachnellula willkommii.</title>
        <authorList>
            <person name="Giroux E."/>
            <person name="Bilodeau G."/>
        </authorList>
    </citation>
    <scope>NUCLEOTIDE SEQUENCE [LARGE SCALE GENOMIC DNA]</scope>
    <source>
        <strain evidence="3 4">CBS 625.97</strain>
    </source>
</reference>
<comment type="similarity">
    <text evidence="1">Belongs to the reverse transcriptase family. Telomerase subfamily.</text>
</comment>
<sequence length="144" mass="15825">MFLDTSYNSLSTVLSNIHSAFLETATKTWTYIRLLPPSKKPRTELLKKTIIDTIELAFVLMKSKGRNGNKGNVGYRCKVTKVMVEWLAMHAFTNVLKKRQSGYGGIISWLEGKIRSLGVRDRRMDGIVGGSGRGVGGGGGGEVF</sequence>
<dbReference type="GO" id="GO:0007004">
    <property type="term" value="P:telomere maintenance via telomerase"/>
    <property type="evidence" value="ECO:0007669"/>
    <property type="project" value="TreeGrafter"/>
</dbReference>
<keyword evidence="1" id="KW-0460">Magnesium</keyword>
<evidence type="ECO:0000313" key="4">
    <source>
        <dbReference type="Proteomes" id="UP000481288"/>
    </source>
</evidence>
<keyword evidence="1" id="KW-0479">Metal-binding</keyword>
<organism evidence="3 4">
    <name type="scientific">Lachnellula cervina</name>
    <dbReference type="NCBI Taxonomy" id="1316786"/>
    <lineage>
        <taxon>Eukaryota</taxon>
        <taxon>Fungi</taxon>
        <taxon>Dikarya</taxon>
        <taxon>Ascomycota</taxon>
        <taxon>Pezizomycotina</taxon>
        <taxon>Leotiomycetes</taxon>
        <taxon>Helotiales</taxon>
        <taxon>Lachnaceae</taxon>
        <taxon>Lachnellula</taxon>
    </lineage>
</organism>
<comment type="caution">
    <text evidence="3">The sequence shown here is derived from an EMBL/GenBank/DDBJ whole genome shotgun (WGS) entry which is preliminary data.</text>
</comment>
<evidence type="ECO:0000313" key="3">
    <source>
        <dbReference type="EMBL" id="TVY56277.1"/>
    </source>
</evidence>
<dbReference type="GO" id="GO:0070034">
    <property type="term" value="F:telomerase RNA binding"/>
    <property type="evidence" value="ECO:0007669"/>
    <property type="project" value="TreeGrafter"/>
</dbReference>
<dbReference type="GO" id="GO:0003720">
    <property type="term" value="F:telomerase activity"/>
    <property type="evidence" value="ECO:0007669"/>
    <property type="project" value="InterPro"/>
</dbReference>
<comment type="function">
    <text evidence="1">Telomerase is a ribonucleoprotein enzyme essential for the replication of chromosome termini in most eukaryotes. It elongates telomeres. It is a reverse transcriptase that adds simple sequence repeats to chromosome ends by copying a template sequence within the RNA component of the enzyme.</text>
</comment>
<dbReference type="PANTHER" id="PTHR12066:SF0">
    <property type="entry name" value="TELOMERASE REVERSE TRANSCRIPTASE"/>
    <property type="match status" value="1"/>
</dbReference>
<dbReference type="EC" id="2.7.7.49" evidence="1"/>
<dbReference type="OrthoDB" id="289721at2759"/>
<comment type="catalytic activity">
    <reaction evidence="1">
        <text>DNA(n) + a 2'-deoxyribonucleoside 5'-triphosphate = DNA(n+1) + diphosphate</text>
        <dbReference type="Rhea" id="RHEA:22508"/>
        <dbReference type="Rhea" id="RHEA-COMP:17339"/>
        <dbReference type="Rhea" id="RHEA-COMP:17340"/>
        <dbReference type="ChEBI" id="CHEBI:33019"/>
        <dbReference type="ChEBI" id="CHEBI:61560"/>
        <dbReference type="ChEBI" id="CHEBI:173112"/>
        <dbReference type="EC" id="2.7.7.49"/>
    </reaction>
</comment>
<keyword evidence="1" id="KW-0158">Chromosome</keyword>
<dbReference type="InterPro" id="IPR003545">
    <property type="entry name" value="Telomerase_RT"/>
</dbReference>
<dbReference type="GO" id="GO:0042162">
    <property type="term" value="F:telomeric DNA binding"/>
    <property type="evidence" value="ECO:0007669"/>
    <property type="project" value="TreeGrafter"/>
</dbReference>
<dbReference type="Gene3D" id="1.10.357.90">
    <property type="match status" value="1"/>
</dbReference>
<evidence type="ECO:0000256" key="1">
    <source>
        <dbReference type="RuleBase" id="RU365061"/>
    </source>
</evidence>